<feature type="compositionally biased region" description="Basic and acidic residues" evidence="1">
    <location>
        <begin position="158"/>
        <end position="171"/>
    </location>
</feature>
<protein>
    <submittedName>
        <fullName evidence="3">Transcription factor adf-1</fullName>
    </submittedName>
</protein>
<gene>
    <name evidence="3" type="ORF">PoB_006721100</name>
</gene>
<feature type="domain" description="MADF" evidence="2">
    <location>
        <begin position="11"/>
        <end position="101"/>
    </location>
</feature>
<evidence type="ECO:0000313" key="4">
    <source>
        <dbReference type="Proteomes" id="UP000735302"/>
    </source>
</evidence>
<dbReference type="PROSITE" id="PS51029">
    <property type="entry name" value="MADF"/>
    <property type="match status" value="1"/>
</dbReference>
<evidence type="ECO:0000256" key="1">
    <source>
        <dbReference type="SAM" id="MobiDB-lite"/>
    </source>
</evidence>
<proteinExistence type="predicted"/>
<organism evidence="3 4">
    <name type="scientific">Plakobranchus ocellatus</name>
    <dbReference type="NCBI Taxonomy" id="259542"/>
    <lineage>
        <taxon>Eukaryota</taxon>
        <taxon>Metazoa</taxon>
        <taxon>Spiralia</taxon>
        <taxon>Lophotrochozoa</taxon>
        <taxon>Mollusca</taxon>
        <taxon>Gastropoda</taxon>
        <taxon>Heterobranchia</taxon>
        <taxon>Euthyneura</taxon>
        <taxon>Panpulmonata</taxon>
        <taxon>Sacoglossa</taxon>
        <taxon>Placobranchoidea</taxon>
        <taxon>Plakobranchidae</taxon>
        <taxon>Plakobranchus</taxon>
    </lineage>
</organism>
<evidence type="ECO:0000313" key="3">
    <source>
        <dbReference type="EMBL" id="GFO40706.1"/>
    </source>
</evidence>
<feature type="region of interest" description="Disordered" evidence="1">
    <location>
        <begin position="134"/>
        <end position="174"/>
    </location>
</feature>
<dbReference type="Proteomes" id="UP000735302">
    <property type="component" value="Unassembled WGS sequence"/>
</dbReference>
<dbReference type="InterPro" id="IPR039353">
    <property type="entry name" value="TF_Adf1"/>
</dbReference>
<accession>A0AAV4D968</accession>
<feature type="compositionally biased region" description="Low complexity" evidence="1">
    <location>
        <begin position="137"/>
        <end position="157"/>
    </location>
</feature>
<name>A0AAV4D968_9GAST</name>
<dbReference type="AlphaFoldDB" id="A0AAV4D968"/>
<dbReference type="Pfam" id="PF10545">
    <property type="entry name" value="MADF_DNA_bdg"/>
    <property type="match status" value="1"/>
</dbReference>
<dbReference type="SMART" id="SM00595">
    <property type="entry name" value="MADF"/>
    <property type="match status" value="1"/>
</dbReference>
<dbReference type="PANTHER" id="PTHR12243:SF67">
    <property type="entry name" value="COREPRESSOR OF PANGOLIN, ISOFORM A-RELATED"/>
    <property type="match status" value="1"/>
</dbReference>
<dbReference type="PANTHER" id="PTHR12243">
    <property type="entry name" value="MADF DOMAIN TRANSCRIPTION FACTOR"/>
    <property type="match status" value="1"/>
</dbReference>
<reference evidence="3 4" key="1">
    <citation type="journal article" date="2021" name="Elife">
        <title>Chloroplast acquisition without the gene transfer in kleptoplastic sea slugs, Plakobranchus ocellatus.</title>
        <authorList>
            <person name="Maeda T."/>
            <person name="Takahashi S."/>
            <person name="Yoshida T."/>
            <person name="Shimamura S."/>
            <person name="Takaki Y."/>
            <person name="Nagai Y."/>
            <person name="Toyoda A."/>
            <person name="Suzuki Y."/>
            <person name="Arimoto A."/>
            <person name="Ishii H."/>
            <person name="Satoh N."/>
            <person name="Nishiyama T."/>
            <person name="Hasebe M."/>
            <person name="Maruyama T."/>
            <person name="Minagawa J."/>
            <person name="Obokata J."/>
            <person name="Shigenobu S."/>
        </authorList>
    </citation>
    <scope>NUCLEOTIDE SEQUENCE [LARGE SCALE GENOMIC DNA]</scope>
</reference>
<dbReference type="EMBL" id="BLXT01007631">
    <property type="protein sequence ID" value="GFO40706.1"/>
    <property type="molecule type" value="Genomic_DNA"/>
</dbReference>
<evidence type="ECO:0000259" key="2">
    <source>
        <dbReference type="PROSITE" id="PS51029"/>
    </source>
</evidence>
<sequence length="193" mass="21851">MNKVEREFAESLVLEVEKHPAIYVPSHPDQKDRNKIDLEWTLIAAKLNFSVEALKRRWQNLRGSFSKSLAGLKTQPSGSAAKPISKFYLFEQMKFLQHHMAHSTMQGSYGIVEEQQEEEEQIRVELNMAEDGSQFLSAPSSPTPSVSSAASTTSAAPRAEKRPRQEQRQPWEDAAVLYLNSRTAKEDPGLNFF</sequence>
<dbReference type="InterPro" id="IPR006578">
    <property type="entry name" value="MADF-dom"/>
</dbReference>
<keyword evidence="4" id="KW-1185">Reference proteome</keyword>
<comment type="caution">
    <text evidence="3">The sequence shown here is derived from an EMBL/GenBank/DDBJ whole genome shotgun (WGS) entry which is preliminary data.</text>
</comment>